<name>A0ABN6RKQ2_9DEIO</name>
<evidence type="ECO:0000256" key="1">
    <source>
        <dbReference type="SAM" id="Coils"/>
    </source>
</evidence>
<keyword evidence="2" id="KW-1133">Transmembrane helix</keyword>
<evidence type="ECO:0000256" key="2">
    <source>
        <dbReference type="SAM" id="Phobius"/>
    </source>
</evidence>
<dbReference type="RefSeq" id="WP_264775285.1">
    <property type="nucleotide sequence ID" value="NZ_AP026560.1"/>
</dbReference>
<protein>
    <submittedName>
        <fullName evidence="3">Uncharacterized protein</fullName>
    </submittedName>
</protein>
<gene>
    <name evidence="3" type="ORF">DAETH_25620</name>
</gene>
<reference evidence="3" key="1">
    <citation type="submission" date="2022-07" db="EMBL/GenBank/DDBJ databases">
        <title>Complete Genome Sequence of the Radioresistant Bacterium Deinococcus aetherius ST0316, Isolated from the Air Dust collected in Lower Stratosphere above Japan.</title>
        <authorList>
            <person name="Satoh K."/>
            <person name="Hagiwara K."/>
            <person name="Katsumata K."/>
            <person name="Kubo A."/>
            <person name="Yokobori S."/>
            <person name="Yamagishi A."/>
            <person name="Oono Y."/>
            <person name="Narumi I."/>
        </authorList>
    </citation>
    <scope>NUCLEOTIDE SEQUENCE</scope>
    <source>
        <strain evidence="3">ST0316</strain>
    </source>
</reference>
<organism evidence="3 4">
    <name type="scientific">Deinococcus aetherius</name>
    <dbReference type="NCBI Taxonomy" id="200252"/>
    <lineage>
        <taxon>Bacteria</taxon>
        <taxon>Thermotogati</taxon>
        <taxon>Deinococcota</taxon>
        <taxon>Deinococci</taxon>
        <taxon>Deinococcales</taxon>
        <taxon>Deinococcaceae</taxon>
        <taxon>Deinococcus</taxon>
    </lineage>
</organism>
<feature type="transmembrane region" description="Helical" evidence="2">
    <location>
        <begin position="21"/>
        <end position="39"/>
    </location>
</feature>
<accession>A0ABN6RKQ2</accession>
<proteinExistence type="predicted"/>
<evidence type="ECO:0000313" key="3">
    <source>
        <dbReference type="EMBL" id="BDP42593.1"/>
    </source>
</evidence>
<keyword evidence="4" id="KW-1185">Reference proteome</keyword>
<keyword evidence="2" id="KW-0812">Transmembrane</keyword>
<sequence>MQPQGAKRKGTPFYEDKTAMFVVPILGALAVGWGIYTAGASGTRADEAEAQVQTLTAEVRDARNEARGATDRSEDLSAQLATLRRAHAKELAAQQERLQKGFDERLARERASWERQLEEAKAAVPVLPQPTVINDGPAVEDEGEPTVAAVPNEGDGKWAFQNRCLKAIAVDLGVNAVNQTPGGMISARPWGPPGAGLWFWKPMIRVTNTEHVEQYTCTLSNDRGFEVFPGL</sequence>
<evidence type="ECO:0000313" key="4">
    <source>
        <dbReference type="Proteomes" id="UP001064971"/>
    </source>
</evidence>
<keyword evidence="2" id="KW-0472">Membrane</keyword>
<dbReference type="EMBL" id="AP026560">
    <property type="protein sequence ID" value="BDP42593.1"/>
    <property type="molecule type" value="Genomic_DNA"/>
</dbReference>
<dbReference type="Proteomes" id="UP001064971">
    <property type="component" value="Chromosome"/>
</dbReference>
<keyword evidence="1" id="KW-0175">Coiled coil</keyword>
<feature type="coiled-coil region" evidence="1">
    <location>
        <begin position="45"/>
        <end position="79"/>
    </location>
</feature>